<organism evidence="2 3">
    <name type="scientific">Caerostris extrusa</name>
    <name type="common">Bark spider</name>
    <name type="synonym">Caerostris bankana</name>
    <dbReference type="NCBI Taxonomy" id="172846"/>
    <lineage>
        <taxon>Eukaryota</taxon>
        <taxon>Metazoa</taxon>
        <taxon>Ecdysozoa</taxon>
        <taxon>Arthropoda</taxon>
        <taxon>Chelicerata</taxon>
        <taxon>Arachnida</taxon>
        <taxon>Araneae</taxon>
        <taxon>Araneomorphae</taxon>
        <taxon>Entelegynae</taxon>
        <taxon>Araneoidea</taxon>
        <taxon>Araneidae</taxon>
        <taxon>Caerostris</taxon>
    </lineage>
</organism>
<gene>
    <name evidence="2" type="ORF">CEXT_488161</name>
</gene>
<dbReference type="EMBL" id="BPLR01013336">
    <property type="protein sequence ID" value="GIY60531.1"/>
    <property type="molecule type" value="Genomic_DNA"/>
</dbReference>
<protein>
    <submittedName>
        <fullName evidence="2">Uncharacterized protein</fullName>
    </submittedName>
</protein>
<evidence type="ECO:0000313" key="2">
    <source>
        <dbReference type="EMBL" id="GIY60531.1"/>
    </source>
</evidence>
<comment type="caution">
    <text evidence="2">The sequence shown here is derived from an EMBL/GenBank/DDBJ whole genome shotgun (WGS) entry which is preliminary data.</text>
</comment>
<name>A0AAV4URL9_CAEEX</name>
<dbReference type="AlphaFoldDB" id="A0AAV4URL9"/>
<proteinExistence type="predicted"/>
<feature type="region of interest" description="Disordered" evidence="1">
    <location>
        <begin position="1"/>
        <end position="20"/>
    </location>
</feature>
<feature type="compositionally biased region" description="Basic residues" evidence="1">
    <location>
        <begin position="1"/>
        <end position="10"/>
    </location>
</feature>
<keyword evidence="3" id="KW-1185">Reference proteome</keyword>
<dbReference type="Proteomes" id="UP001054945">
    <property type="component" value="Unassembled WGS sequence"/>
</dbReference>
<accession>A0AAV4URL9</accession>
<evidence type="ECO:0000313" key="3">
    <source>
        <dbReference type="Proteomes" id="UP001054945"/>
    </source>
</evidence>
<sequence>MLGQHMKKHRVSDNNDDDGEYVDELRLRDNGRILGFPSPEFFWGCQVESMKSFIEKGLNISLDTGKKYVLNLPLLLFETKEEVFGEALSTPESEWMARPTYNNRFF</sequence>
<reference evidence="2 3" key="1">
    <citation type="submission" date="2021-06" db="EMBL/GenBank/DDBJ databases">
        <title>Caerostris extrusa draft genome.</title>
        <authorList>
            <person name="Kono N."/>
            <person name="Arakawa K."/>
        </authorList>
    </citation>
    <scope>NUCLEOTIDE SEQUENCE [LARGE SCALE GENOMIC DNA]</scope>
</reference>
<evidence type="ECO:0000256" key="1">
    <source>
        <dbReference type="SAM" id="MobiDB-lite"/>
    </source>
</evidence>